<name>A0A1M5CUD4_9CLOT</name>
<dbReference type="AlphaFoldDB" id="A0A1M5CUD4"/>
<dbReference type="EMBL" id="FQVI01000046">
    <property type="protein sequence ID" value="SHF58257.1"/>
    <property type="molecule type" value="Genomic_DNA"/>
</dbReference>
<dbReference type="InterPro" id="IPR011335">
    <property type="entry name" value="Restrct_endonuc-II-like"/>
</dbReference>
<dbReference type="Pfam" id="PF09195">
    <property type="entry name" value="Endonuc-BglII"/>
    <property type="match status" value="1"/>
</dbReference>
<reference evidence="1 2" key="1">
    <citation type="submission" date="2016-11" db="EMBL/GenBank/DDBJ databases">
        <authorList>
            <person name="Jaros S."/>
            <person name="Januszkiewicz K."/>
            <person name="Wedrychowicz H."/>
        </authorList>
    </citation>
    <scope>NUCLEOTIDE SEQUENCE [LARGE SCALE GENOMIC DNA]</scope>
    <source>
        <strain evidence="1 2">DSM 17459</strain>
    </source>
</reference>
<keyword evidence="2" id="KW-1185">Reference proteome</keyword>
<keyword evidence="1" id="KW-0378">Hydrolase</keyword>
<proteinExistence type="predicted"/>
<dbReference type="InterPro" id="IPR011338">
    <property type="entry name" value="BamHI/BglII/BstY"/>
</dbReference>
<dbReference type="Gene3D" id="3.40.91.20">
    <property type="match status" value="1"/>
</dbReference>
<organism evidence="1 2">
    <name type="scientific">Lactonifactor longoviformis DSM 17459</name>
    <dbReference type="NCBI Taxonomy" id="1122155"/>
    <lineage>
        <taxon>Bacteria</taxon>
        <taxon>Bacillati</taxon>
        <taxon>Bacillota</taxon>
        <taxon>Clostridia</taxon>
        <taxon>Eubacteriales</taxon>
        <taxon>Clostridiaceae</taxon>
        <taxon>Lactonifactor</taxon>
    </lineage>
</organism>
<dbReference type="OrthoDB" id="1956808at2"/>
<dbReference type="InterPro" id="IPR015278">
    <property type="entry name" value="BglII-like"/>
</dbReference>
<accession>A0A1M5CUD4</accession>
<evidence type="ECO:0000313" key="2">
    <source>
        <dbReference type="Proteomes" id="UP000184245"/>
    </source>
</evidence>
<dbReference type="RefSeq" id="WP_072854806.1">
    <property type="nucleotide sequence ID" value="NZ_FQVI01000046.1"/>
</dbReference>
<evidence type="ECO:0000313" key="1">
    <source>
        <dbReference type="EMBL" id="SHF58257.1"/>
    </source>
</evidence>
<dbReference type="STRING" id="1122155.SAMN02745158_04295"/>
<gene>
    <name evidence="1" type="ORF">SAMN02745158_04295</name>
</gene>
<keyword evidence="1" id="KW-0540">Nuclease</keyword>
<dbReference type="GO" id="GO:0000287">
    <property type="term" value="F:magnesium ion binding"/>
    <property type="evidence" value="ECO:0007669"/>
    <property type="project" value="InterPro"/>
</dbReference>
<sequence>MDLEKYIDKDILDKFEFYNYGHALEILHDAFPLEWIELQECLRSLQLTLNDIKTAGGNESPIPKKFDDVLYPYGWREIRISGDLIVKKYPRQTAQRRGRFADEPYEVETIEGYIDGHNIDFLKNRVAFDLEWNSKDRTFDRDLLAMRTYFDCGLIDVGVIVTRAEELNDIFKQEKDDNGQPLMKKYGASTTWVGKLKYRLDSRRNGGCPILAIGIGKECVEGYGRLKNYYRKLTAVYEGEKI</sequence>
<protein>
    <submittedName>
        <fullName evidence="1">Restriction endonuclease BglII</fullName>
    </submittedName>
</protein>
<dbReference type="Proteomes" id="UP000184245">
    <property type="component" value="Unassembled WGS sequence"/>
</dbReference>
<dbReference type="SUPFAM" id="SSF52980">
    <property type="entry name" value="Restriction endonuclease-like"/>
    <property type="match status" value="1"/>
</dbReference>
<dbReference type="GO" id="GO:0003677">
    <property type="term" value="F:DNA binding"/>
    <property type="evidence" value="ECO:0007669"/>
    <property type="project" value="InterPro"/>
</dbReference>
<dbReference type="GO" id="GO:0009307">
    <property type="term" value="P:DNA restriction-modification system"/>
    <property type="evidence" value="ECO:0007669"/>
    <property type="project" value="InterPro"/>
</dbReference>
<keyword evidence="1" id="KW-0255">Endonuclease</keyword>
<dbReference type="GO" id="GO:0009036">
    <property type="term" value="F:type II site-specific deoxyribonuclease activity"/>
    <property type="evidence" value="ECO:0007669"/>
    <property type="project" value="InterPro"/>
</dbReference>